<keyword evidence="18" id="KW-1185">Reference proteome</keyword>
<evidence type="ECO:0000259" key="16">
    <source>
        <dbReference type="Pfam" id="PF22614"/>
    </source>
</evidence>
<feature type="region of interest" description="Disordered" evidence="12">
    <location>
        <begin position="795"/>
        <end position="833"/>
    </location>
</feature>
<feature type="transmembrane region" description="Helical" evidence="13">
    <location>
        <begin position="124"/>
        <end position="145"/>
    </location>
</feature>
<organism evidence="17 18">
    <name type="scientific">Naegleria fowleri</name>
    <name type="common">Brain eating amoeba</name>
    <dbReference type="NCBI Taxonomy" id="5763"/>
    <lineage>
        <taxon>Eukaryota</taxon>
        <taxon>Discoba</taxon>
        <taxon>Heterolobosea</taxon>
        <taxon>Tetramitia</taxon>
        <taxon>Eutetramitia</taxon>
        <taxon>Vahlkampfiidae</taxon>
        <taxon>Naegleria</taxon>
    </lineage>
</organism>
<reference evidence="17 18" key="1">
    <citation type="journal article" date="2019" name="Sci. Rep.">
        <title>Nanopore sequencing improves the draft genome of the human pathogenic amoeba Naegleria fowleri.</title>
        <authorList>
            <person name="Liechti N."/>
            <person name="Schurch N."/>
            <person name="Bruggmann R."/>
            <person name="Wittwer M."/>
        </authorList>
    </citation>
    <scope>NUCLEOTIDE SEQUENCE [LARGE SCALE GENOMIC DNA]</scope>
    <source>
        <strain evidence="17 18">ATCC 30894</strain>
    </source>
</reference>
<protein>
    <recommendedName>
        <fullName evidence="19">Potassium channel domain-containing protein</fullName>
    </recommendedName>
</protein>
<evidence type="ECO:0000256" key="12">
    <source>
        <dbReference type="SAM" id="MobiDB-lite"/>
    </source>
</evidence>
<evidence type="ECO:0008006" key="19">
    <source>
        <dbReference type="Google" id="ProtNLM"/>
    </source>
</evidence>
<keyword evidence="3" id="KW-0633">Potassium transport</keyword>
<keyword evidence="7 13" id="KW-1133">Transmembrane helix</keyword>
<keyword evidence="9 13" id="KW-0472">Membrane</keyword>
<feature type="region of interest" description="Disordered" evidence="12">
    <location>
        <begin position="624"/>
        <end position="644"/>
    </location>
</feature>
<gene>
    <name evidence="17" type="ORF">FDP41_009970</name>
</gene>
<feature type="compositionally biased region" description="Basic and acidic residues" evidence="12">
    <location>
        <begin position="805"/>
        <end position="814"/>
    </location>
</feature>
<dbReference type="Pfam" id="PF22614">
    <property type="entry name" value="Slo-like_RCK"/>
    <property type="match status" value="2"/>
</dbReference>
<dbReference type="InterPro" id="IPR013099">
    <property type="entry name" value="K_chnl_dom"/>
</dbReference>
<dbReference type="GO" id="GO:0005267">
    <property type="term" value="F:potassium channel activity"/>
    <property type="evidence" value="ECO:0007669"/>
    <property type="project" value="UniProtKB-KW"/>
</dbReference>
<keyword evidence="8" id="KW-0406">Ion transport</keyword>
<evidence type="ECO:0000256" key="5">
    <source>
        <dbReference type="ARBA" id="ARBA00022826"/>
    </source>
</evidence>
<feature type="domain" description="RCK N-terminal" evidence="16">
    <location>
        <begin position="916"/>
        <end position="1027"/>
    </location>
</feature>
<keyword evidence="5" id="KW-0631">Potassium channel</keyword>
<dbReference type="Proteomes" id="UP000444721">
    <property type="component" value="Unassembled WGS sequence"/>
</dbReference>
<feature type="domain" description="Calcium-activated potassium channel BK alpha subunit" evidence="14">
    <location>
        <begin position="560"/>
        <end position="614"/>
    </location>
</feature>
<feature type="transmembrane region" description="Helical" evidence="13">
    <location>
        <begin position="197"/>
        <end position="222"/>
    </location>
</feature>
<dbReference type="InterPro" id="IPR003148">
    <property type="entry name" value="RCK_N"/>
</dbReference>
<comment type="catalytic activity">
    <reaction evidence="11">
        <text>K(+)(in) = K(+)(out)</text>
        <dbReference type="Rhea" id="RHEA:29463"/>
        <dbReference type="ChEBI" id="CHEBI:29103"/>
    </reaction>
</comment>
<dbReference type="SUPFAM" id="SSF51735">
    <property type="entry name" value="NAD(P)-binding Rossmann-fold domains"/>
    <property type="match status" value="1"/>
</dbReference>
<dbReference type="Pfam" id="PF07885">
    <property type="entry name" value="Ion_trans_2"/>
    <property type="match status" value="1"/>
</dbReference>
<feature type="domain" description="RCK N-terminal" evidence="16">
    <location>
        <begin position="344"/>
        <end position="464"/>
    </location>
</feature>
<dbReference type="PANTHER" id="PTHR10027">
    <property type="entry name" value="CALCIUM-ACTIVATED POTASSIUM CHANNEL ALPHA CHAIN"/>
    <property type="match status" value="1"/>
</dbReference>
<evidence type="ECO:0000256" key="8">
    <source>
        <dbReference type="ARBA" id="ARBA00023065"/>
    </source>
</evidence>
<feature type="transmembrane region" description="Helical" evidence="13">
    <location>
        <begin position="306"/>
        <end position="327"/>
    </location>
</feature>
<dbReference type="SUPFAM" id="SSF81324">
    <property type="entry name" value="Voltage-gated potassium channels"/>
    <property type="match status" value="1"/>
</dbReference>
<feature type="transmembrane region" description="Helical" evidence="13">
    <location>
        <begin position="151"/>
        <end position="176"/>
    </location>
</feature>
<evidence type="ECO:0000256" key="10">
    <source>
        <dbReference type="ARBA" id="ARBA00023303"/>
    </source>
</evidence>
<dbReference type="VEuPathDB" id="AmoebaDB:NfTy_081500"/>
<feature type="compositionally biased region" description="Acidic residues" evidence="12">
    <location>
        <begin position="815"/>
        <end position="825"/>
    </location>
</feature>
<dbReference type="PANTHER" id="PTHR10027:SF10">
    <property type="entry name" value="SLOWPOKE 2, ISOFORM D"/>
    <property type="match status" value="1"/>
</dbReference>
<evidence type="ECO:0000256" key="3">
    <source>
        <dbReference type="ARBA" id="ARBA00022538"/>
    </source>
</evidence>
<keyword evidence="10" id="KW-0407">Ion channel</keyword>
<evidence type="ECO:0000256" key="11">
    <source>
        <dbReference type="ARBA" id="ARBA00034430"/>
    </source>
</evidence>
<sequence>MRPTNHLSNPSSHPHVPDETTTTTQTTPPHVSQDTSHRHSHSNTSKHLYTYHFNTSKIPHSLRLTYRSRAKAYLKQNGYFVDMEIFQVVSSILFFFVFIAELICNMKLTQNPTNRGRIMISGFYFVDLALCLGVLVMLLIGLLVAKHKKRFILQLSSLIDIFTIVPLIPLLVYAIVKLFLIGGFNSQIFYRNDGLDVNMFSISIVIGFFRLLRLIRILFVLTWKKNILNYMFENSFGFGPSLQVQVVTLILIVIILLLFFSGTFHLIEFLFGTAVLGMLDSIYFMVITMATIGYGDITPTSMVGKYWSIFCFLVGVTVIPYHLSALLKLGTSETALFRAKHGNLKNHIIVSGYFEKENIIDFLREFYHSMHGKNNKKALIVSRNKELIQAIKDDISRRHFLSQRVLCYTGDLLDYDTSKLLRVHQAHSVFFLNCTASPNPRLNDTSIMMSTIAIKNINRNIEVYAQVTLPESRYYLYNSGAKVVVCTEMLSSKLAGMNVLYHGFSTMVINLVSTLYIQQSLEVFKEHVQKHAKGFGFSKYWKRRHQSGSGSNGGGEELSEEEKKHIDSEWLYEYFDGYGHEIYSVSFSPYFNGMKFIDVAIFLREQFDITLFALEFIPAESNGNSGQNAMRGQPPSSSSSSSFVSKATVELNPSDHVIDVNVCKAFVIAQSAFHANLVYLFENANANDESSTTSEKTEREATTGEMGVTPPLHSETLPHQLVTLNRQQPHEHDHFVETAESEDNDQSILSGQSIAMNGLDKPTLDMLGSYESFYVNEENDFENIDQPNEVMTANLKKRGKRKKTRVDTSIHGEESDSSGNEEDETESVRSLDSMLTKPPLDFENLKNYSELELNLTFIHRLFRSVAPSSYFMTRDSREDKKSFDDFCKNMMRNYNLLLSARPKEDFIVDSAESVHLRKHIIVTGEIKYPLVIVATVRSLRRRHFIPILIVVSKKVQGTSMIDSPYVDFLYERLKFFDKVFLMRGSPTDLFDLQRAGITNCETIVYLSRPSSGGSSAAYSEMVLADTNTSNLVSSNMSRFSDDFLNSKDYFRDAEAVKIVVAMSYIDPRKFFVLELNNTKNIKFLKQIGGIFTARYGNDLDVMLKIFQSVTSMSAFEDPLYRIGEILDEYNEFCLLSELYSSGRIIPVSFISKLLAQSFYTEKLNDLVEQMCIDGVCSSSRSSIFQESCPELSFGMSVGTLFVELCRKAGLILLALYRPKYFLSDQDSSKTVDEDFYYVYTHPRPNTVLQKGDIMFLCGRKSQYIEFIKSFHPKTPWRSASAAFVIPAAVSTFSSVINIPEEVSPVVGGHELLTRRSFDTFMSKHKSGIIPTSLNIEKK</sequence>
<feature type="compositionally biased region" description="Basic residues" evidence="12">
    <location>
        <begin position="795"/>
        <end position="804"/>
    </location>
</feature>
<evidence type="ECO:0000256" key="9">
    <source>
        <dbReference type="ARBA" id="ARBA00023136"/>
    </source>
</evidence>
<keyword evidence="2" id="KW-0813">Transport</keyword>
<accession>A0A6A5AYZ7</accession>
<dbReference type="VEuPathDB" id="AmoebaDB:FDP41_009970"/>
<evidence type="ECO:0000256" key="2">
    <source>
        <dbReference type="ARBA" id="ARBA00022448"/>
    </source>
</evidence>
<evidence type="ECO:0000256" key="1">
    <source>
        <dbReference type="ARBA" id="ARBA00004651"/>
    </source>
</evidence>
<feature type="transmembrane region" description="Helical" evidence="13">
    <location>
        <begin position="499"/>
        <end position="517"/>
    </location>
</feature>
<dbReference type="InterPro" id="IPR003929">
    <property type="entry name" value="K_chnl_BK_asu"/>
</dbReference>
<dbReference type="InterPro" id="IPR047871">
    <property type="entry name" value="K_chnl_Slo-like"/>
</dbReference>
<evidence type="ECO:0000313" key="17">
    <source>
        <dbReference type="EMBL" id="KAF0971747.1"/>
    </source>
</evidence>
<evidence type="ECO:0000313" key="18">
    <source>
        <dbReference type="Proteomes" id="UP000444721"/>
    </source>
</evidence>
<feature type="region of interest" description="Disordered" evidence="12">
    <location>
        <begin position="686"/>
        <end position="714"/>
    </location>
</feature>
<evidence type="ECO:0000256" key="6">
    <source>
        <dbReference type="ARBA" id="ARBA00022958"/>
    </source>
</evidence>
<dbReference type="PRINTS" id="PR00169">
    <property type="entry name" value="KCHANNEL"/>
</dbReference>
<keyword evidence="4 13" id="KW-0812">Transmembrane</keyword>
<dbReference type="GeneID" id="68117185"/>
<keyword evidence="6" id="KW-0630">Potassium</keyword>
<feature type="transmembrane region" description="Helical" evidence="13">
    <location>
        <begin position="85"/>
        <end position="104"/>
    </location>
</feature>
<name>A0A6A5AYZ7_NAEFO</name>
<dbReference type="GO" id="GO:0005886">
    <property type="term" value="C:plasma membrane"/>
    <property type="evidence" value="ECO:0007669"/>
    <property type="project" value="UniProtKB-SubCell"/>
</dbReference>
<comment type="caution">
    <text evidence="17">The sequence shown here is derived from an EMBL/GenBank/DDBJ whole genome shotgun (WGS) entry which is preliminary data.</text>
</comment>
<dbReference type="Pfam" id="PF03493">
    <property type="entry name" value="BK_channel_a"/>
    <property type="match status" value="1"/>
</dbReference>
<evidence type="ECO:0000259" key="14">
    <source>
        <dbReference type="Pfam" id="PF03493"/>
    </source>
</evidence>
<dbReference type="EMBL" id="VFQX01000074">
    <property type="protein sequence ID" value="KAF0971747.1"/>
    <property type="molecule type" value="Genomic_DNA"/>
</dbReference>
<feature type="transmembrane region" description="Helical" evidence="13">
    <location>
        <begin position="269"/>
        <end position="294"/>
    </location>
</feature>
<feature type="domain" description="Potassium channel" evidence="15">
    <location>
        <begin position="252"/>
        <end position="328"/>
    </location>
</feature>
<feature type="region of interest" description="Disordered" evidence="12">
    <location>
        <begin position="1"/>
        <end position="43"/>
    </location>
</feature>
<dbReference type="Gene3D" id="3.40.50.720">
    <property type="entry name" value="NAD(P)-binding Rossmann-like Domain"/>
    <property type="match status" value="2"/>
</dbReference>
<proteinExistence type="predicted"/>
<feature type="compositionally biased region" description="Polar residues" evidence="12">
    <location>
        <begin position="1"/>
        <end position="12"/>
    </location>
</feature>
<dbReference type="OMA" id="YVYTHPR"/>
<feature type="transmembrane region" description="Helical" evidence="13">
    <location>
        <begin position="242"/>
        <end position="262"/>
    </location>
</feature>
<evidence type="ECO:0000256" key="7">
    <source>
        <dbReference type="ARBA" id="ARBA00022989"/>
    </source>
</evidence>
<evidence type="ECO:0000256" key="4">
    <source>
        <dbReference type="ARBA" id="ARBA00022692"/>
    </source>
</evidence>
<evidence type="ECO:0000256" key="13">
    <source>
        <dbReference type="SAM" id="Phobius"/>
    </source>
</evidence>
<dbReference type="VEuPathDB" id="AmoebaDB:NF0042810"/>
<evidence type="ECO:0000259" key="15">
    <source>
        <dbReference type="Pfam" id="PF07885"/>
    </source>
</evidence>
<dbReference type="RefSeq" id="XP_044556463.1">
    <property type="nucleotide sequence ID" value="XM_044713986.1"/>
</dbReference>
<dbReference type="Gene3D" id="1.10.287.70">
    <property type="match status" value="1"/>
</dbReference>
<comment type="subcellular location">
    <subcellularLocation>
        <location evidence="1">Cell membrane</location>
        <topology evidence="1">Multi-pass membrane protein</topology>
    </subcellularLocation>
</comment>
<dbReference type="InterPro" id="IPR036291">
    <property type="entry name" value="NAD(P)-bd_dom_sf"/>
</dbReference>
<dbReference type="OrthoDB" id="10035564at2759"/>